<feature type="transmembrane region" description="Helical" evidence="5">
    <location>
        <begin position="179"/>
        <end position="201"/>
    </location>
</feature>
<proteinExistence type="predicted"/>
<keyword evidence="5" id="KW-1133">Transmembrane helix</keyword>
<comment type="caution">
    <text evidence="7">The sequence shown here is derived from an EMBL/GenBank/DDBJ whole genome shotgun (WGS) entry which is preliminary data.</text>
</comment>
<evidence type="ECO:0000256" key="3">
    <source>
        <dbReference type="ARBA" id="ARBA00022729"/>
    </source>
</evidence>
<accession>A0A4R5TUL0</accession>
<dbReference type="PANTHER" id="PTHR34820:SF4">
    <property type="entry name" value="INNER MEMBRANE PROTEIN YEBZ"/>
    <property type="match status" value="1"/>
</dbReference>
<reference evidence="7 8" key="1">
    <citation type="submission" date="2019-03" db="EMBL/GenBank/DDBJ databases">
        <title>Arthrobacter sp. nov., an bacterium isolated from biocrust in Mu Us Desert.</title>
        <authorList>
            <person name="Lixiong L."/>
        </authorList>
    </citation>
    <scope>NUCLEOTIDE SEQUENCE [LARGE SCALE GENOMIC DNA]</scope>
    <source>
        <strain evidence="7 8">SLN-3</strain>
    </source>
</reference>
<organism evidence="7 8">
    <name type="scientific">Arthrobacter crusticola</name>
    <dbReference type="NCBI Taxonomy" id="2547960"/>
    <lineage>
        <taxon>Bacteria</taxon>
        <taxon>Bacillati</taxon>
        <taxon>Actinomycetota</taxon>
        <taxon>Actinomycetes</taxon>
        <taxon>Micrococcales</taxon>
        <taxon>Micrococcaceae</taxon>
        <taxon>Arthrobacter</taxon>
    </lineage>
</organism>
<keyword evidence="3" id="KW-0732">Signal</keyword>
<comment type="subcellular location">
    <subcellularLocation>
        <location evidence="1">Cell envelope</location>
    </subcellularLocation>
</comment>
<evidence type="ECO:0000256" key="5">
    <source>
        <dbReference type="SAM" id="Phobius"/>
    </source>
</evidence>
<dbReference type="GO" id="GO:0005886">
    <property type="term" value="C:plasma membrane"/>
    <property type="evidence" value="ECO:0007669"/>
    <property type="project" value="TreeGrafter"/>
</dbReference>
<dbReference type="SUPFAM" id="SSF81296">
    <property type="entry name" value="E set domains"/>
    <property type="match status" value="1"/>
</dbReference>
<dbReference type="PANTHER" id="PTHR34820">
    <property type="entry name" value="INNER MEMBRANE PROTEIN YEBZ"/>
    <property type="match status" value="1"/>
</dbReference>
<evidence type="ECO:0000256" key="4">
    <source>
        <dbReference type="ARBA" id="ARBA00023008"/>
    </source>
</evidence>
<dbReference type="Proteomes" id="UP000295411">
    <property type="component" value="Unassembled WGS sequence"/>
</dbReference>
<protein>
    <submittedName>
        <fullName evidence="7">Copper resistance protein CopC</fullName>
    </submittedName>
</protein>
<keyword evidence="4" id="KW-0186">Copper</keyword>
<evidence type="ECO:0000313" key="8">
    <source>
        <dbReference type="Proteomes" id="UP000295411"/>
    </source>
</evidence>
<feature type="domain" description="CopC" evidence="6">
    <location>
        <begin position="51"/>
        <end position="143"/>
    </location>
</feature>
<dbReference type="GO" id="GO:0030313">
    <property type="term" value="C:cell envelope"/>
    <property type="evidence" value="ECO:0007669"/>
    <property type="project" value="UniProtKB-SubCell"/>
</dbReference>
<keyword evidence="5" id="KW-0812">Transmembrane</keyword>
<dbReference type="AlphaFoldDB" id="A0A4R5TUL0"/>
<dbReference type="RefSeq" id="WP_133404398.1">
    <property type="nucleotide sequence ID" value="NZ_SMTK01000004.1"/>
</dbReference>
<dbReference type="Gene3D" id="2.60.40.1220">
    <property type="match status" value="1"/>
</dbReference>
<evidence type="ECO:0000256" key="1">
    <source>
        <dbReference type="ARBA" id="ARBA00004196"/>
    </source>
</evidence>
<dbReference type="GO" id="GO:0046688">
    <property type="term" value="P:response to copper ion"/>
    <property type="evidence" value="ECO:0007669"/>
    <property type="project" value="InterPro"/>
</dbReference>
<dbReference type="GO" id="GO:0042597">
    <property type="term" value="C:periplasmic space"/>
    <property type="evidence" value="ECO:0007669"/>
    <property type="project" value="InterPro"/>
</dbReference>
<name>A0A4R5TUL0_9MICC</name>
<evidence type="ECO:0000313" key="7">
    <source>
        <dbReference type="EMBL" id="TDK24733.1"/>
    </source>
</evidence>
<dbReference type="InterPro" id="IPR032694">
    <property type="entry name" value="CopC/D"/>
</dbReference>
<dbReference type="InterPro" id="IPR014755">
    <property type="entry name" value="Cu-Rt/internalin_Ig-like"/>
</dbReference>
<dbReference type="EMBL" id="SMTK01000004">
    <property type="protein sequence ID" value="TDK24733.1"/>
    <property type="molecule type" value="Genomic_DNA"/>
</dbReference>
<keyword evidence="2" id="KW-0479">Metal-binding</keyword>
<dbReference type="InterPro" id="IPR007348">
    <property type="entry name" value="CopC_dom"/>
</dbReference>
<dbReference type="GO" id="GO:0005507">
    <property type="term" value="F:copper ion binding"/>
    <property type="evidence" value="ECO:0007669"/>
    <property type="project" value="InterPro"/>
</dbReference>
<dbReference type="OrthoDB" id="5242236at2"/>
<dbReference type="InterPro" id="IPR014756">
    <property type="entry name" value="Ig_E-set"/>
</dbReference>
<keyword evidence="8" id="KW-1185">Reference proteome</keyword>
<evidence type="ECO:0000256" key="2">
    <source>
        <dbReference type="ARBA" id="ARBA00022723"/>
    </source>
</evidence>
<evidence type="ECO:0000259" key="6">
    <source>
        <dbReference type="Pfam" id="PF04234"/>
    </source>
</evidence>
<dbReference type="Pfam" id="PF04234">
    <property type="entry name" value="CopC"/>
    <property type="match status" value="1"/>
</dbReference>
<keyword evidence="5" id="KW-0472">Membrane</keyword>
<gene>
    <name evidence="7" type="ORF">E2F48_13025</name>
</gene>
<dbReference type="GO" id="GO:0006825">
    <property type="term" value="P:copper ion transport"/>
    <property type="evidence" value="ECO:0007669"/>
    <property type="project" value="InterPro"/>
</dbReference>
<sequence>MVFSAFSPSRLHRSRRTSAGRARTVLTRAVLAPGLILLVLLGLAAGPAAAHDDLSGSNPADGATVAAVPGAIELTFSSVPSGLGAQVEVLDAKGKSWSDGPVRITDNTAEQSVRAGAPAGEYTVNWRVVSSDSHPIEGVLTFTAESGTSAAPDSAGTAVPIAPAEAEEETPQAAGTDDFPWSIAVMAIVLLALAAVLATTARKRLGANR</sequence>